<evidence type="ECO:0000256" key="1">
    <source>
        <dbReference type="SAM" id="MobiDB-lite"/>
    </source>
</evidence>
<dbReference type="Proteomes" id="UP001223176">
    <property type="component" value="Segment"/>
</dbReference>
<organism evidence="2 3">
    <name type="scientific">phage PKM.Lu.22.1</name>
    <dbReference type="NCBI Taxonomy" id="3049197"/>
    <lineage>
        <taxon>Viruses</taxon>
        <taxon>Duplodnaviria</taxon>
        <taxon>Heunggongvirae</taxon>
        <taxon>Uroviricota</taxon>
        <taxon>Caudoviricetes</taxon>
        <taxon>Grimontviridae</taxon>
    </lineage>
</organism>
<accession>A0AAF0RDF3</accession>
<dbReference type="EMBL" id="OQ829281">
    <property type="protein sequence ID" value="WHS68284.1"/>
    <property type="molecule type" value="Genomic_DNA"/>
</dbReference>
<reference evidence="2" key="1">
    <citation type="submission" date="2023-04" db="EMBL/GenBank/DDBJ databases">
        <title>Isolation and Characterization of Novel Plasmid-specific Phages Infecting Bacteria Carrying Diverse Conjugative Plasmids.</title>
        <authorList>
            <person name="Parra B."/>
            <person name="Cockx B."/>
            <person name="Lutz V.T."/>
            <person name="Bronsted L."/>
            <person name="Smets B.F."/>
            <person name="Dechesne A."/>
        </authorList>
    </citation>
    <scope>NUCLEOTIDE SEQUENCE</scope>
</reference>
<keyword evidence="3" id="KW-1185">Reference proteome</keyword>
<sequence length="43" mass="5361">MNEYKLPSNKDKDFWERNNESRKESKITKKKGDKNPWTPYRSW</sequence>
<name>A0AAF0RDF3_9CAUD</name>
<evidence type="ECO:0000313" key="2">
    <source>
        <dbReference type="EMBL" id="WHS68284.1"/>
    </source>
</evidence>
<proteinExistence type="predicted"/>
<feature type="compositionally biased region" description="Basic and acidic residues" evidence="1">
    <location>
        <begin position="8"/>
        <end position="27"/>
    </location>
</feature>
<evidence type="ECO:0000313" key="3">
    <source>
        <dbReference type="Proteomes" id="UP001223176"/>
    </source>
</evidence>
<feature type="region of interest" description="Disordered" evidence="1">
    <location>
        <begin position="1"/>
        <end position="43"/>
    </location>
</feature>
<protein>
    <submittedName>
        <fullName evidence="2">Uncharacterized protein</fullName>
    </submittedName>
</protein>